<gene>
    <name evidence="3" type="ORF">PML95_02225</name>
</gene>
<accession>A0AAE9XJ58</accession>
<evidence type="ECO:0000259" key="2">
    <source>
        <dbReference type="Pfam" id="PF13731"/>
    </source>
</evidence>
<sequence>MKAKKWITASLAVAGGCLLAAMPASAAEVDSMNTYMSVGFGTDTQTPNPSPVLPNSISLRSVPSALSFGDNNSLSANTQTFSLQGPDTTTRYVAVKDTRTGDNPWKVTAKASVLTDGSTSKFEGNNAAIIQFNSSAKAYHGNNAPGTDNNISDLTGQQGDPITSNYSVIIPTDDSSTTEVFKSALEGTPAGGWACELTDIKLIVPGGIAYEGAQYAGKITWSLDDTL</sequence>
<proteinExistence type="predicted"/>
<organism evidence="3 4">
    <name type="scientific">Vagococcus lutrae</name>
    <dbReference type="NCBI Taxonomy" id="81947"/>
    <lineage>
        <taxon>Bacteria</taxon>
        <taxon>Bacillati</taxon>
        <taxon>Bacillota</taxon>
        <taxon>Bacilli</taxon>
        <taxon>Lactobacillales</taxon>
        <taxon>Enterococcaceae</taxon>
        <taxon>Vagococcus</taxon>
    </lineage>
</organism>
<feature type="chain" id="PRO_5042166355" evidence="1">
    <location>
        <begin position="27"/>
        <end position="227"/>
    </location>
</feature>
<dbReference type="EMBL" id="CP116507">
    <property type="protein sequence ID" value="WCG23085.1"/>
    <property type="molecule type" value="Genomic_DNA"/>
</dbReference>
<dbReference type="RefSeq" id="WP_272163498.1">
    <property type="nucleotide sequence ID" value="NZ_CP116507.1"/>
</dbReference>
<evidence type="ECO:0000313" key="3">
    <source>
        <dbReference type="EMBL" id="WCG23085.1"/>
    </source>
</evidence>
<keyword evidence="1" id="KW-0732">Signal</keyword>
<name>A0AAE9XJ58_9ENTE</name>
<dbReference type="AlphaFoldDB" id="A0AAE9XJ58"/>
<dbReference type="PROSITE" id="PS51257">
    <property type="entry name" value="PROKAR_LIPOPROTEIN"/>
    <property type="match status" value="1"/>
</dbReference>
<protein>
    <submittedName>
        <fullName evidence="3">WxL domain-containing protein</fullName>
    </submittedName>
</protein>
<feature type="signal peptide" evidence="1">
    <location>
        <begin position="1"/>
        <end position="26"/>
    </location>
</feature>
<feature type="domain" description="WxL" evidence="2">
    <location>
        <begin position="32"/>
        <end position="226"/>
    </location>
</feature>
<evidence type="ECO:0000313" key="4">
    <source>
        <dbReference type="Proteomes" id="UP001179600"/>
    </source>
</evidence>
<dbReference type="Proteomes" id="UP001179600">
    <property type="component" value="Chromosome"/>
</dbReference>
<evidence type="ECO:0000256" key="1">
    <source>
        <dbReference type="SAM" id="SignalP"/>
    </source>
</evidence>
<reference evidence="3" key="1">
    <citation type="submission" date="2023-01" db="EMBL/GenBank/DDBJ databases">
        <title>Oxazolidinone resistance genes in florfenicol resistant enterococci from beef cattle and veal calves at slaughter.</title>
        <authorList>
            <person name="Biggel M."/>
        </authorList>
    </citation>
    <scope>NUCLEOTIDE SEQUENCE</scope>
    <source>
        <strain evidence="3">K204-1</strain>
    </source>
</reference>
<dbReference type="Pfam" id="PF13731">
    <property type="entry name" value="WxL"/>
    <property type="match status" value="1"/>
</dbReference>
<dbReference type="InterPro" id="IPR027994">
    <property type="entry name" value="WxL_dom"/>
</dbReference>